<protein>
    <recommendedName>
        <fullName evidence="1">CSD domain-containing protein</fullName>
    </recommendedName>
</protein>
<evidence type="ECO:0000259" key="1">
    <source>
        <dbReference type="Pfam" id="PF00313"/>
    </source>
</evidence>
<dbReference type="InterPro" id="IPR012340">
    <property type="entry name" value="NA-bd_OB-fold"/>
</dbReference>
<dbReference type="Pfam" id="PF00313">
    <property type="entry name" value="CSD"/>
    <property type="match status" value="1"/>
</dbReference>
<name>A0ABQ4NWW6_SHECO</name>
<gene>
    <name evidence="2" type="ORF">TUM3794_11330</name>
</gene>
<comment type="caution">
    <text evidence="2">The sequence shown here is derived from an EMBL/GenBank/DDBJ whole genome shotgun (WGS) entry which is preliminary data.</text>
</comment>
<dbReference type="CDD" id="cd04458">
    <property type="entry name" value="CSP_CDS"/>
    <property type="match status" value="1"/>
</dbReference>
<feature type="domain" description="CSD" evidence="1">
    <location>
        <begin position="6"/>
        <end position="42"/>
    </location>
</feature>
<dbReference type="Proteomes" id="UP000773469">
    <property type="component" value="Unassembled WGS sequence"/>
</dbReference>
<evidence type="ECO:0000313" key="2">
    <source>
        <dbReference type="EMBL" id="GIU38611.1"/>
    </source>
</evidence>
<proteinExistence type="predicted"/>
<sequence length="65" mass="7320">MNSMEKGTLVRWNAEKGFGFIKPDATNNQDVFIHISALKQMARKPLLATKSTISQSNRVTARSRQ</sequence>
<dbReference type="InterPro" id="IPR002059">
    <property type="entry name" value="CSP_DNA-bd"/>
</dbReference>
<keyword evidence="3" id="KW-1185">Reference proteome</keyword>
<evidence type="ECO:0000313" key="3">
    <source>
        <dbReference type="Proteomes" id="UP000773469"/>
    </source>
</evidence>
<dbReference type="EMBL" id="BPEU01000007">
    <property type="protein sequence ID" value="GIU38611.1"/>
    <property type="molecule type" value="Genomic_DNA"/>
</dbReference>
<reference evidence="2 3" key="1">
    <citation type="submission" date="2021-05" db="EMBL/GenBank/DDBJ databases">
        <title>Molecular characterization for Shewanella algae harboring chromosomal blaOXA-55-like strains isolated from clinical and environment sample.</title>
        <authorList>
            <person name="Ohama Y."/>
            <person name="Aoki K."/>
            <person name="Harada S."/>
            <person name="Moriya K."/>
            <person name="Ishii Y."/>
            <person name="Tateda K."/>
        </authorList>
    </citation>
    <scope>NUCLEOTIDE SEQUENCE [LARGE SCALE GENOMIC DNA]</scope>
    <source>
        <strain evidence="2 3">MBTL60-118</strain>
    </source>
</reference>
<organism evidence="2 3">
    <name type="scientific">Shewanella colwelliana</name>
    <name type="common">Alteromonas colwelliana</name>
    <dbReference type="NCBI Taxonomy" id="23"/>
    <lineage>
        <taxon>Bacteria</taxon>
        <taxon>Pseudomonadati</taxon>
        <taxon>Pseudomonadota</taxon>
        <taxon>Gammaproteobacteria</taxon>
        <taxon>Alteromonadales</taxon>
        <taxon>Shewanellaceae</taxon>
        <taxon>Shewanella</taxon>
    </lineage>
</organism>
<dbReference type="Gene3D" id="2.40.50.140">
    <property type="entry name" value="Nucleic acid-binding proteins"/>
    <property type="match status" value="1"/>
</dbReference>
<accession>A0ABQ4NWW6</accession>
<dbReference type="SUPFAM" id="SSF50249">
    <property type="entry name" value="Nucleic acid-binding proteins"/>
    <property type="match status" value="1"/>
</dbReference>